<dbReference type="Proteomes" id="UP001632038">
    <property type="component" value="Unassembled WGS sequence"/>
</dbReference>
<dbReference type="AlphaFoldDB" id="A0ABD3BVF0"/>
<evidence type="ECO:0000313" key="2">
    <source>
        <dbReference type="EMBL" id="KAL3620951.1"/>
    </source>
</evidence>
<evidence type="ECO:0000256" key="1">
    <source>
        <dbReference type="SAM" id="MobiDB-lite"/>
    </source>
</evidence>
<gene>
    <name evidence="2" type="ORF">CASFOL_035863</name>
</gene>
<sequence>MDLLAPGRVTAVSYHATASCLPNRRLASPHSSRDCRVSPRLAANRNSPPKLDVIQPSTIRSLPAAVDEKTPNDEMAFI</sequence>
<proteinExistence type="predicted"/>
<protein>
    <submittedName>
        <fullName evidence="2">Uncharacterized protein</fullName>
    </submittedName>
</protein>
<evidence type="ECO:0000313" key="3">
    <source>
        <dbReference type="Proteomes" id="UP001632038"/>
    </source>
</evidence>
<accession>A0ABD3BVF0</accession>
<feature type="region of interest" description="Disordered" evidence="1">
    <location>
        <begin position="25"/>
        <end position="53"/>
    </location>
</feature>
<dbReference type="EMBL" id="JAVIJP010000066">
    <property type="protein sequence ID" value="KAL3620951.1"/>
    <property type="molecule type" value="Genomic_DNA"/>
</dbReference>
<keyword evidence="3" id="KW-1185">Reference proteome</keyword>
<comment type="caution">
    <text evidence="2">The sequence shown here is derived from an EMBL/GenBank/DDBJ whole genome shotgun (WGS) entry which is preliminary data.</text>
</comment>
<reference evidence="3" key="1">
    <citation type="journal article" date="2024" name="IScience">
        <title>Strigolactones Initiate the Formation of Haustorium-like Structures in Castilleja.</title>
        <authorList>
            <person name="Buerger M."/>
            <person name="Peterson D."/>
            <person name="Chory J."/>
        </authorList>
    </citation>
    <scope>NUCLEOTIDE SEQUENCE [LARGE SCALE GENOMIC DNA]</scope>
</reference>
<name>A0ABD3BVF0_9LAMI</name>
<organism evidence="2 3">
    <name type="scientific">Castilleja foliolosa</name>
    <dbReference type="NCBI Taxonomy" id="1961234"/>
    <lineage>
        <taxon>Eukaryota</taxon>
        <taxon>Viridiplantae</taxon>
        <taxon>Streptophyta</taxon>
        <taxon>Embryophyta</taxon>
        <taxon>Tracheophyta</taxon>
        <taxon>Spermatophyta</taxon>
        <taxon>Magnoliopsida</taxon>
        <taxon>eudicotyledons</taxon>
        <taxon>Gunneridae</taxon>
        <taxon>Pentapetalae</taxon>
        <taxon>asterids</taxon>
        <taxon>lamiids</taxon>
        <taxon>Lamiales</taxon>
        <taxon>Orobanchaceae</taxon>
        <taxon>Pedicularideae</taxon>
        <taxon>Castillejinae</taxon>
        <taxon>Castilleja</taxon>
    </lineage>
</organism>